<dbReference type="GO" id="GO:0016787">
    <property type="term" value="F:hydrolase activity"/>
    <property type="evidence" value="ECO:0007669"/>
    <property type="project" value="UniProtKB-KW"/>
</dbReference>
<dbReference type="Gene3D" id="3.40.50.1000">
    <property type="entry name" value="HAD superfamily/HAD-like"/>
    <property type="match status" value="1"/>
</dbReference>
<dbReference type="GO" id="GO:0046872">
    <property type="term" value="F:metal ion binding"/>
    <property type="evidence" value="ECO:0007669"/>
    <property type="project" value="UniProtKB-KW"/>
</dbReference>
<accession>A0A5C6J451</accession>
<dbReference type="InterPro" id="IPR006439">
    <property type="entry name" value="HAD-SF_hydro_IA"/>
</dbReference>
<keyword evidence="6" id="KW-0378">Hydrolase</keyword>
<organism evidence="6 7">
    <name type="scientific">Streptomyces misionensis</name>
    <dbReference type="NCBI Taxonomy" id="67331"/>
    <lineage>
        <taxon>Bacteria</taxon>
        <taxon>Bacillati</taxon>
        <taxon>Actinomycetota</taxon>
        <taxon>Actinomycetes</taxon>
        <taxon>Kitasatosporales</taxon>
        <taxon>Streptomycetaceae</taxon>
        <taxon>Streptomyces</taxon>
    </lineage>
</organism>
<dbReference type="SFLD" id="SFLDS00003">
    <property type="entry name" value="Haloacid_Dehalogenase"/>
    <property type="match status" value="1"/>
</dbReference>
<evidence type="ECO:0000313" key="6">
    <source>
        <dbReference type="EMBL" id="TWV35365.1"/>
    </source>
</evidence>
<keyword evidence="3" id="KW-0479">Metal-binding</keyword>
<dbReference type="PANTHER" id="PTHR46193">
    <property type="entry name" value="6-PHOSPHOGLUCONATE PHOSPHATASE"/>
    <property type="match status" value="1"/>
</dbReference>
<evidence type="ECO:0000256" key="3">
    <source>
        <dbReference type="ARBA" id="ARBA00022723"/>
    </source>
</evidence>
<comment type="similarity">
    <text evidence="2">Belongs to the HAD-like hydrolase superfamily. CbbY/CbbZ/Gph/YieH family.</text>
</comment>
<proteinExistence type="inferred from homology"/>
<comment type="caution">
    <text evidence="6">The sequence shown here is derived from an EMBL/GenBank/DDBJ whole genome shotgun (WGS) entry which is preliminary data.</text>
</comment>
<dbReference type="SFLD" id="SFLDG01135">
    <property type="entry name" value="C1.5.6:_HAD__Beta-PGM__Phospha"/>
    <property type="match status" value="1"/>
</dbReference>
<protein>
    <submittedName>
        <fullName evidence="6">HAD family hydrolase</fullName>
    </submittedName>
</protein>
<dbReference type="Gene3D" id="1.10.150.240">
    <property type="entry name" value="Putative phosphatase, domain 2"/>
    <property type="match status" value="1"/>
</dbReference>
<name>A0A5C6J451_9ACTN</name>
<reference evidence="6" key="1">
    <citation type="journal article" date="2019" name="Microbiol. Resour. Announc.">
        <title>Draft Genomic Sequences of Streptomyces misionensis and Streptomyces albidoflavus, bacteria applied for phytopathogen biocontrol.</title>
        <authorList>
            <person name="Pylro V."/>
            <person name="Dias A."/>
            <person name="Andreote F."/>
            <person name="Varani A."/>
            <person name="Andreote C."/>
            <person name="Bernardo E."/>
            <person name="Martins T."/>
        </authorList>
    </citation>
    <scope>NUCLEOTIDE SEQUENCE [LARGE SCALE GENOMIC DNA]</scope>
    <source>
        <strain evidence="6">66</strain>
    </source>
</reference>
<dbReference type="InterPro" id="IPR051600">
    <property type="entry name" value="Beta-PGM-like"/>
</dbReference>
<dbReference type="Proteomes" id="UP000320481">
    <property type="component" value="Unassembled WGS sequence"/>
</dbReference>
<dbReference type="EMBL" id="VOGW01000162">
    <property type="protein sequence ID" value="TWV35365.1"/>
    <property type="molecule type" value="Genomic_DNA"/>
</dbReference>
<dbReference type="SUPFAM" id="SSF56784">
    <property type="entry name" value="HAD-like"/>
    <property type="match status" value="1"/>
</dbReference>
<dbReference type="CDD" id="cd07526">
    <property type="entry name" value="HAD_BPGM_like"/>
    <property type="match status" value="1"/>
</dbReference>
<evidence type="ECO:0000256" key="4">
    <source>
        <dbReference type="ARBA" id="ARBA00022842"/>
    </source>
</evidence>
<evidence type="ECO:0000256" key="5">
    <source>
        <dbReference type="SAM" id="MobiDB-lite"/>
    </source>
</evidence>
<feature type="region of interest" description="Disordered" evidence="5">
    <location>
        <begin position="1"/>
        <end position="25"/>
    </location>
</feature>
<keyword evidence="7" id="KW-1185">Reference proteome</keyword>
<dbReference type="InterPro" id="IPR023214">
    <property type="entry name" value="HAD_sf"/>
</dbReference>
<evidence type="ECO:0000256" key="2">
    <source>
        <dbReference type="ARBA" id="ARBA00006171"/>
    </source>
</evidence>
<dbReference type="RefSeq" id="WP_146467727.1">
    <property type="nucleotide sequence ID" value="NZ_VOGW01000162.1"/>
</dbReference>
<dbReference type="InterPro" id="IPR036412">
    <property type="entry name" value="HAD-like_sf"/>
</dbReference>
<dbReference type="NCBIfam" id="TIGR01509">
    <property type="entry name" value="HAD-SF-IA-v3"/>
    <property type="match status" value="1"/>
</dbReference>
<sequence>MENVEVIDLEDDIGESESAEDGAAPATSRTTVSLVIFDCDGVLVDSEPIAVRTHVALGAELGWPLSESDVMNRFVGRSTTSIGEQIAERLGAETARIWDERFREMHARAVDEDLTAVDGITEALDGLEAAGLGAPHWCIASSGSHEKMRHTLGRVGLYERFEGRVFSAHEVARGKPAPDLFLHAARRMGVEPSRCVVVEDSRFGVQAAAAAGMRSFGYAGGLTPAEWLTGTATAVFTDMRRLPDLVAAHGTREVPGAAGD</sequence>
<keyword evidence="4" id="KW-0460">Magnesium</keyword>
<evidence type="ECO:0000313" key="7">
    <source>
        <dbReference type="Proteomes" id="UP000320481"/>
    </source>
</evidence>
<dbReference type="SFLD" id="SFLDG01129">
    <property type="entry name" value="C1.5:_HAD__Beta-PGM__Phosphata"/>
    <property type="match status" value="1"/>
</dbReference>
<dbReference type="AlphaFoldDB" id="A0A5C6J451"/>
<dbReference type="Pfam" id="PF00702">
    <property type="entry name" value="Hydrolase"/>
    <property type="match status" value="1"/>
</dbReference>
<evidence type="ECO:0000256" key="1">
    <source>
        <dbReference type="ARBA" id="ARBA00001946"/>
    </source>
</evidence>
<gene>
    <name evidence="6" type="ORF">FRZ03_26935</name>
</gene>
<feature type="compositionally biased region" description="Acidic residues" evidence="5">
    <location>
        <begin position="1"/>
        <end position="20"/>
    </location>
</feature>
<dbReference type="PANTHER" id="PTHR46193:SF10">
    <property type="entry name" value="6-PHOSPHOGLUCONATE PHOSPHATASE"/>
    <property type="match status" value="1"/>
</dbReference>
<comment type="cofactor">
    <cofactor evidence="1">
        <name>Mg(2+)</name>
        <dbReference type="ChEBI" id="CHEBI:18420"/>
    </cofactor>
</comment>
<dbReference type="InterPro" id="IPR023198">
    <property type="entry name" value="PGP-like_dom2"/>
</dbReference>